<keyword evidence="6 10" id="KW-1133">Transmembrane helix</keyword>
<evidence type="ECO:0000256" key="3">
    <source>
        <dbReference type="ARBA" id="ARBA00022538"/>
    </source>
</evidence>
<name>A0AAD7M2R4_QUISA</name>
<feature type="transmembrane region" description="Helical" evidence="10">
    <location>
        <begin position="263"/>
        <end position="292"/>
    </location>
</feature>
<dbReference type="AlphaFoldDB" id="A0AAD7M2R4"/>
<feature type="transmembrane region" description="Helical" evidence="10">
    <location>
        <begin position="195"/>
        <end position="218"/>
    </location>
</feature>
<evidence type="ECO:0000256" key="7">
    <source>
        <dbReference type="ARBA" id="ARBA00023065"/>
    </source>
</evidence>
<feature type="transmembrane region" description="Helical" evidence="10">
    <location>
        <begin position="224"/>
        <end position="242"/>
    </location>
</feature>
<feature type="domain" description="Cation/H+ exchanger transmembrane" evidence="11">
    <location>
        <begin position="45"/>
        <end position="421"/>
    </location>
</feature>
<dbReference type="GO" id="GO:0012505">
    <property type="term" value="C:endomembrane system"/>
    <property type="evidence" value="ECO:0007669"/>
    <property type="project" value="TreeGrafter"/>
</dbReference>
<evidence type="ECO:0000256" key="2">
    <source>
        <dbReference type="ARBA" id="ARBA00022448"/>
    </source>
</evidence>
<feature type="domain" description="Cation/H(+) antiporter C-terminal" evidence="13">
    <location>
        <begin position="622"/>
        <end position="782"/>
    </location>
</feature>
<keyword evidence="4 10" id="KW-0812">Transmembrane</keyword>
<dbReference type="GO" id="GO:0006813">
    <property type="term" value="P:potassium ion transport"/>
    <property type="evidence" value="ECO:0007669"/>
    <property type="project" value="UniProtKB-KW"/>
</dbReference>
<dbReference type="PANTHER" id="PTHR32468:SF74">
    <property type="entry name" value="CATION_H(+) ANTIPORTER 21-RELATED"/>
    <property type="match status" value="1"/>
</dbReference>
<reference evidence="14" key="1">
    <citation type="journal article" date="2023" name="Science">
        <title>Elucidation of the pathway for biosynthesis of saponin adjuvants from the soapbark tree.</title>
        <authorList>
            <person name="Reed J."/>
            <person name="Orme A."/>
            <person name="El-Demerdash A."/>
            <person name="Owen C."/>
            <person name="Martin L.B.B."/>
            <person name="Misra R.C."/>
            <person name="Kikuchi S."/>
            <person name="Rejzek M."/>
            <person name="Martin A.C."/>
            <person name="Harkess A."/>
            <person name="Leebens-Mack J."/>
            <person name="Louveau T."/>
            <person name="Stephenson M.J."/>
            <person name="Osbourn A."/>
        </authorList>
    </citation>
    <scope>NUCLEOTIDE SEQUENCE</scope>
    <source>
        <strain evidence="14">S10</strain>
    </source>
</reference>
<dbReference type="PANTHER" id="PTHR32468">
    <property type="entry name" value="CATION/H + ANTIPORTER"/>
    <property type="match status" value="1"/>
</dbReference>
<comment type="subcellular location">
    <subcellularLocation>
        <location evidence="1">Membrane</location>
        <topology evidence="1">Multi-pass membrane protein</topology>
    </subcellularLocation>
</comment>
<dbReference type="InterPro" id="IPR006153">
    <property type="entry name" value="Cation/H_exchanger_TM"/>
</dbReference>
<protein>
    <submittedName>
        <fullName evidence="14">Cation/H(+) antiporter</fullName>
    </submittedName>
</protein>
<feature type="transmembrane region" description="Helical" evidence="10">
    <location>
        <begin position="341"/>
        <end position="364"/>
    </location>
</feature>
<dbReference type="GO" id="GO:0016020">
    <property type="term" value="C:membrane"/>
    <property type="evidence" value="ECO:0007669"/>
    <property type="project" value="UniProtKB-SubCell"/>
</dbReference>
<evidence type="ECO:0000256" key="6">
    <source>
        <dbReference type="ARBA" id="ARBA00022989"/>
    </source>
</evidence>
<keyword evidence="2" id="KW-0813">Transport</keyword>
<dbReference type="InterPro" id="IPR057290">
    <property type="entry name" value="CHX17_C"/>
</dbReference>
<dbReference type="GO" id="GO:1902600">
    <property type="term" value="P:proton transmembrane transport"/>
    <property type="evidence" value="ECO:0007669"/>
    <property type="project" value="InterPro"/>
</dbReference>
<evidence type="ECO:0000259" key="12">
    <source>
        <dbReference type="Pfam" id="PF23256"/>
    </source>
</evidence>
<feature type="transmembrane region" description="Helical" evidence="10">
    <location>
        <begin position="129"/>
        <end position="151"/>
    </location>
</feature>
<dbReference type="GO" id="GO:0015297">
    <property type="term" value="F:antiporter activity"/>
    <property type="evidence" value="ECO:0007669"/>
    <property type="project" value="InterPro"/>
</dbReference>
<feature type="transmembrane region" description="Helical" evidence="10">
    <location>
        <begin position="312"/>
        <end position="329"/>
    </location>
</feature>
<evidence type="ECO:0000313" key="15">
    <source>
        <dbReference type="Proteomes" id="UP001163823"/>
    </source>
</evidence>
<evidence type="ECO:0000256" key="8">
    <source>
        <dbReference type="ARBA" id="ARBA00023136"/>
    </source>
</evidence>
<dbReference type="EMBL" id="JARAOO010000005">
    <property type="protein sequence ID" value="KAJ7968903.1"/>
    <property type="molecule type" value="Genomic_DNA"/>
</dbReference>
<keyword evidence="5" id="KW-0630">Potassium</keyword>
<dbReference type="Pfam" id="PF23259">
    <property type="entry name" value="CHX17_C"/>
    <property type="match status" value="1"/>
</dbReference>
<feature type="transmembrane region" description="Helical" evidence="10">
    <location>
        <begin position="34"/>
        <end position="55"/>
    </location>
</feature>
<evidence type="ECO:0000256" key="1">
    <source>
        <dbReference type="ARBA" id="ARBA00004141"/>
    </source>
</evidence>
<comment type="similarity">
    <text evidence="9">Belongs to the monovalent cation:proton antiporter 2 (CPA2) transporter (TC 2.A.37) family. CHX (TC 2.A.37.4) subfamily.</text>
</comment>
<dbReference type="Pfam" id="PF23256">
    <property type="entry name" value="CHX17_2nd"/>
    <property type="match status" value="1"/>
</dbReference>
<accession>A0AAD7M2R4</accession>
<comment type="caution">
    <text evidence="14">The sequence shown here is derived from an EMBL/GenBank/DDBJ whole genome shotgun (WGS) entry which is preliminary data.</text>
</comment>
<feature type="transmembrane region" description="Helical" evidence="10">
    <location>
        <begin position="370"/>
        <end position="393"/>
    </location>
</feature>
<organism evidence="14 15">
    <name type="scientific">Quillaja saponaria</name>
    <name type="common">Soap bark tree</name>
    <dbReference type="NCBI Taxonomy" id="32244"/>
    <lineage>
        <taxon>Eukaryota</taxon>
        <taxon>Viridiplantae</taxon>
        <taxon>Streptophyta</taxon>
        <taxon>Embryophyta</taxon>
        <taxon>Tracheophyta</taxon>
        <taxon>Spermatophyta</taxon>
        <taxon>Magnoliopsida</taxon>
        <taxon>eudicotyledons</taxon>
        <taxon>Gunneridae</taxon>
        <taxon>Pentapetalae</taxon>
        <taxon>rosids</taxon>
        <taxon>fabids</taxon>
        <taxon>Fabales</taxon>
        <taxon>Quillajaceae</taxon>
        <taxon>Quillaja</taxon>
    </lineage>
</organism>
<dbReference type="InterPro" id="IPR038770">
    <property type="entry name" value="Na+/solute_symporter_sf"/>
</dbReference>
<evidence type="ECO:0000259" key="11">
    <source>
        <dbReference type="Pfam" id="PF00999"/>
    </source>
</evidence>
<feature type="transmembrane region" description="Helical" evidence="10">
    <location>
        <begin position="163"/>
        <end position="183"/>
    </location>
</feature>
<proteinExistence type="inferred from homology"/>
<dbReference type="KEGG" id="qsa:O6P43_012937"/>
<feature type="transmembrane region" description="Helical" evidence="10">
    <location>
        <begin position="405"/>
        <end position="425"/>
    </location>
</feature>
<feature type="domain" description="Cation/H(+) antiporter central" evidence="12">
    <location>
        <begin position="478"/>
        <end position="615"/>
    </location>
</feature>
<keyword evidence="8 10" id="KW-0472">Membrane</keyword>
<evidence type="ECO:0000256" key="5">
    <source>
        <dbReference type="ARBA" id="ARBA00022958"/>
    </source>
</evidence>
<dbReference type="Gene3D" id="3.40.50.12370">
    <property type="match status" value="1"/>
</dbReference>
<feature type="transmembrane region" description="Helical" evidence="10">
    <location>
        <begin position="98"/>
        <end position="117"/>
    </location>
</feature>
<evidence type="ECO:0000256" key="10">
    <source>
        <dbReference type="SAM" id="Phobius"/>
    </source>
</evidence>
<dbReference type="Pfam" id="PF00999">
    <property type="entry name" value="Na_H_Exchanger"/>
    <property type="match status" value="1"/>
</dbReference>
<dbReference type="GO" id="GO:0006885">
    <property type="term" value="P:regulation of pH"/>
    <property type="evidence" value="ECO:0007669"/>
    <property type="project" value="TreeGrafter"/>
</dbReference>
<evidence type="ECO:0000256" key="4">
    <source>
        <dbReference type="ARBA" id="ARBA00022692"/>
    </source>
</evidence>
<keyword evidence="15" id="KW-1185">Reference proteome</keyword>
<dbReference type="InterPro" id="IPR057291">
    <property type="entry name" value="CHX17_2nd"/>
</dbReference>
<dbReference type="InterPro" id="IPR050794">
    <property type="entry name" value="CPA2_transporter"/>
</dbReference>
<evidence type="ECO:0000256" key="9">
    <source>
        <dbReference type="ARBA" id="ARBA00038341"/>
    </source>
</evidence>
<dbReference type="Gene3D" id="1.20.1530.20">
    <property type="match status" value="1"/>
</dbReference>
<dbReference type="Proteomes" id="UP001163823">
    <property type="component" value="Chromosome 5"/>
</dbReference>
<gene>
    <name evidence="14" type="ORF">O6P43_012937</name>
</gene>
<evidence type="ECO:0000259" key="13">
    <source>
        <dbReference type="Pfam" id="PF23259"/>
    </source>
</evidence>
<sequence>MDDNWAQRTNTCYTVNAFNSNGIWIGDYSLKETLPILATQLAFILFFTRLLFYVLKPFHQPRFVAEILAGLILSPSVMGNTSKFRELFPLKSVMHIETIAHVGLIYHVFLTGLEMNVETILRAGKKATSIAVAGILIPTAVGVALFFLLDYHENVENDRTTGYMFWAVALTVTGFPVLAQILADLKLLHTELGRTALTSAMVSDMCSWVLVAILMPLGINKEKAIYSVVLTGLFMVLCFYLLRPSIVRLIEHMTKKDYLNDYHLSFVLVGVLAFAYVTDLLGTHSIIGAFVFGLIMPNGLFGDFLVERLDGIVSGTLLPLFFAGCGIRVEFKSILGVHWPWVLLVILLACMAKIVSTVIATYFFNIPIGHGMAVGVLMNTKGILAFIILSAAWDKRILNNQYFSVMVMSILIMTVMVSPIINAMYKPRNRSEQYKLRTIQRLRQDAELRILACIHTSRNATGIINLLEASNLTKTSTLSVFALHLVELGRRASAILVVHKDRNARNPGTQNPTKVQAESDNIITAFEAFSKGNKDVTVQHLTAVSPYGTIHEDICNLAEEKHIALILLPFHEESTQDGNLEETNSAYKGINLNVTLNAPCSVAIFVDRGLGSLAQRNGHFIMLFIGGPDDWEALAYAQRIAAHPGIKLSVVQLLLVEDAEEVRAVEIGESQGVMSTIFDAEKQKQLDDEYINAFRLKVVNGESITYTQKVVRRGEEIVEILTTLDKNEYDLYIVGQGQGRASPLMLRLLEWSDSPELGVIGDILASKSFSSHSSVLILQQYASGGVVVRASSVGSQSEVSGFSQA</sequence>
<keyword evidence="3" id="KW-0633">Potassium transport</keyword>
<evidence type="ECO:0000313" key="14">
    <source>
        <dbReference type="EMBL" id="KAJ7968903.1"/>
    </source>
</evidence>
<keyword evidence="7" id="KW-0406">Ion transport</keyword>